<dbReference type="PROSITE" id="PS01174">
    <property type="entry name" value="LIPASE_GDXG_SER"/>
    <property type="match status" value="1"/>
</dbReference>
<organism evidence="5 6">
    <name type="scientific">Phenylobacterium montanum</name>
    <dbReference type="NCBI Taxonomy" id="2823693"/>
    <lineage>
        <taxon>Bacteria</taxon>
        <taxon>Pseudomonadati</taxon>
        <taxon>Pseudomonadota</taxon>
        <taxon>Alphaproteobacteria</taxon>
        <taxon>Caulobacterales</taxon>
        <taxon>Caulobacteraceae</taxon>
        <taxon>Phenylobacterium</taxon>
    </lineage>
</organism>
<accession>A0A975FWK7</accession>
<feature type="active site" evidence="3">
    <location>
        <position position="149"/>
    </location>
</feature>
<gene>
    <name evidence="5" type="ORF">KCG34_13865</name>
</gene>
<dbReference type="KEGG" id="caul:KCG34_13865"/>
<dbReference type="PANTHER" id="PTHR48081:SF30">
    <property type="entry name" value="ACETYL-HYDROLASE LIPR-RELATED"/>
    <property type="match status" value="1"/>
</dbReference>
<dbReference type="EMBL" id="CP073078">
    <property type="protein sequence ID" value="QUD86187.1"/>
    <property type="molecule type" value="Genomic_DNA"/>
</dbReference>
<reference evidence="5" key="1">
    <citation type="submission" date="2021-04" db="EMBL/GenBank/DDBJ databases">
        <title>The complete genome sequence of Caulobacter sp. S6.</title>
        <authorList>
            <person name="Tang Y."/>
            <person name="Ouyang W."/>
            <person name="Liu Q."/>
            <person name="Huang B."/>
            <person name="Guo Z."/>
            <person name="Lei P."/>
        </authorList>
    </citation>
    <scope>NUCLEOTIDE SEQUENCE</scope>
    <source>
        <strain evidence="5">S6</strain>
    </source>
</reference>
<evidence type="ECO:0000313" key="5">
    <source>
        <dbReference type="EMBL" id="QUD86187.1"/>
    </source>
</evidence>
<proteinExistence type="inferred from homology"/>
<name>A0A975FWK7_9CAUL</name>
<dbReference type="PROSITE" id="PS01173">
    <property type="entry name" value="LIPASE_GDXG_HIS"/>
    <property type="match status" value="1"/>
</dbReference>
<dbReference type="Pfam" id="PF07859">
    <property type="entry name" value="Abhydrolase_3"/>
    <property type="match status" value="1"/>
</dbReference>
<dbReference type="InterPro" id="IPR033140">
    <property type="entry name" value="Lipase_GDXG_put_SER_AS"/>
</dbReference>
<evidence type="ECO:0000256" key="1">
    <source>
        <dbReference type="ARBA" id="ARBA00010515"/>
    </source>
</evidence>
<dbReference type="AlphaFoldDB" id="A0A975FWK7"/>
<protein>
    <submittedName>
        <fullName evidence="5">Alpha/beta hydrolase</fullName>
    </submittedName>
</protein>
<dbReference type="PANTHER" id="PTHR48081">
    <property type="entry name" value="AB HYDROLASE SUPERFAMILY PROTEIN C4A8.06C"/>
    <property type="match status" value="1"/>
</dbReference>
<dbReference type="InterPro" id="IPR029058">
    <property type="entry name" value="AB_hydrolase_fold"/>
</dbReference>
<dbReference type="InterPro" id="IPR050300">
    <property type="entry name" value="GDXG_lipolytic_enzyme"/>
</dbReference>
<evidence type="ECO:0000259" key="4">
    <source>
        <dbReference type="Pfam" id="PF07859"/>
    </source>
</evidence>
<evidence type="ECO:0000256" key="2">
    <source>
        <dbReference type="ARBA" id="ARBA00022801"/>
    </source>
</evidence>
<dbReference type="SUPFAM" id="SSF53474">
    <property type="entry name" value="alpha/beta-Hydrolases"/>
    <property type="match status" value="1"/>
</dbReference>
<feature type="domain" description="Alpha/beta hydrolase fold-3" evidence="4">
    <location>
        <begin position="75"/>
        <end position="275"/>
    </location>
</feature>
<evidence type="ECO:0000256" key="3">
    <source>
        <dbReference type="PROSITE-ProRule" id="PRU10038"/>
    </source>
</evidence>
<sequence length="304" mass="31415">MSYRDPEIGQIRQVLAGLVAPADAPRPSVEKQRADYEAFGRSIPLPDGCEVEPISAGGVPAQRMTPRGADRGAAILYLHGGGYVIGSAATHAHMVARLAEAAGTVAINLDYRLAPEHPYPAAVDDAVAAYGWMLEQGWPASRIVIAGDSAGGGLTLATAVALKAKGLPQPAGLYPISPWTDLTQSGAAHTAKLASDPICNPAGLEEMSGLYRAGAAANEPLVSPLFADLSGLAPMLIHVGSEEVLLTDATALAERAALAGVEVRLEAWPEMIHVWPFFHAMLAAGRRAIAEAGAWIGGRVAAGA</sequence>
<dbReference type="Proteomes" id="UP000676409">
    <property type="component" value="Chromosome"/>
</dbReference>
<dbReference type="InterPro" id="IPR013094">
    <property type="entry name" value="AB_hydrolase_3"/>
</dbReference>
<dbReference type="InterPro" id="IPR002168">
    <property type="entry name" value="Lipase_GDXG_HIS_AS"/>
</dbReference>
<dbReference type="Gene3D" id="3.40.50.1820">
    <property type="entry name" value="alpha/beta hydrolase"/>
    <property type="match status" value="1"/>
</dbReference>
<comment type="similarity">
    <text evidence="1">Belongs to the 'GDXG' lipolytic enzyme family.</text>
</comment>
<dbReference type="GO" id="GO:0004806">
    <property type="term" value="F:triacylglycerol lipase activity"/>
    <property type="evidence" value="ECO:0007669"/>
    <property type="project" value="TreeGrafter"/>
</dbReference>
<evidence type="ECO:0000313" key="6">
    <source>
        <dbReference type="Proteomes" id="UP000676409"/>
    </source>
</evidence>
<dbReference type="RefSeq" id="WP_211936239.1">
    <property type="nucleotide sequence ID" value="NZ_CP073078.1"/>
</dbReference>
<keyword evidence="6" id="KW-1185">Reference proteome</keyword>
<keyword evidence="2 5" id="KW-0378">Hydrolase</keyword>